<accession>A0A3S5B765</accession>
<dbReference type="Pfam" id="PF00110">
    <property type="entry name" value="wnt"/>
    <property type="match status" value="1"/>
</dbReference>
<evidence type="ECO:0000256" key="4">
    <source>
        <dbReference type="ARBA" id="ARBA00022525"/>
    </source>
</evidence>
<dbReference type="GO" id="GO:0005125">
    <property type="term" value="F:cytokine activity"/>
    <property type="evidence" value="ECO:0007669"/>
    <property type="project" value="TreeGrafter"/>
</dbReference>
<keyword evidence="7" id="KW-1015">Disulfide bond</keyword>
<dbReference type="AlphaFoldDB" id="A0A3S5B765"/>
<evidence type="ECO:0000256" key="1">
    <source>
        <dbReference type="ARBA" id="ARBA00004498"/>
    </source>
</evidence>
<sequence>MRNAASDELFCQADSRYDILGTRGRVCNSSSAEPDDCRRMCCGRGFVTHHHYAMEPCNCKFVWCCEVKCQQCLVLKTEETCI</sequence>
<dbReference type="GO" id="GO:0030182">
    <property type="term" value="P:neuron differentiation"/>
    <property type="evidence" value="ECO:0007669"/>
    <property type="project" value="TreeGrafter"/>
</dbReference>
<organism evidence="10 11">
    <name type="scientific">Protopolystoma xenopodis</name>
    <dbReference type="NCBI Taxonomy" id="117903"/>
    <lineage>
        <taxon>Eukaryota</taxon>
        <taxon>Metazoa</taxon>
        <taxon>Spiralia</taxon>
        <taxon>Lophotrochozoa</taxon>
        <taxon>Platyhelminthes</taxon>
        <taxon>Monogenea</taxon>
        <taxon>Polyopisthocotylea</taxon>
        <taxon>Polystomatidea</taxon>
        <taxon>Polystomatidae</taxon>
        <taxon>Protopolystoma</taxon>
    </lineage>
</organism>
<dbReference type="PANTHER" id="PTHR12027">
    <property type="entry name" value="WNT RELATED"/>
    <property type="match status" value="1"/>
</dbReference>
<dbReference type="FunFam" id="3.30.2460.20:FF:000001">
    <property type="entry name" value="Wnt homolog"/>
    <property type="match status" value="1"/>
</dbReference>
<keyword evidence="11" id="KW-1185">Reference proteome</keyword>
<keyword evidence="6 9" id="KW-0879">Wnt signaling pathway</keyword>
<dbReference type="GO" id="GO:0045165">
    <property type="term" value="P:cell fate commitment"/>
    <property type="evidence" value="ECO:0007669"/>
    <property type="project" value="TreeGrafter"/>
</dbReference>
<dbReference type="Proteomes" id="UP000784294">
    <property type="component" value="Unassembled WGS sequence"/>
</dbReference>
<dbReference type="GO" id="GO:0060070">
    <property type="term" value="P:canonical Wnt signaling pathway"/>
    <property type="evidence" value="ECO:0007669"/>
    <property type="project" value="TreeGrafter"/>
</dbReference>
<evidence type="ECO:0000313" key="11">
    <source>
        <dbReference type="Proteomes" id="UP000784294"/>
    </source>
</evidence>
<dbReference type="OrthoDB" id="5945655at2759"/>
<comment type="function">
    <text evidence="9">Ligand for members of the frizzled family of seven transmembrane receptors.</text>
</comment>
<gene>
    <name evidence="10" type="ORF">PXEA_LOCUS31859</name>
</gene>
<keyword evidence="4" id="KW-0964">Secreted</keyword>
<keyword evidence="5" id="KW-0272">Extracellular matrix</keyword>
<dbReference type="Gene3D" id="3.30.2460.20">
    <property type="match status" value="1"/>
</dbReference>
<evidence type="ECO:0000256" key="9">
    <source>
        <dbReference type="RuleBase" id="RU003500"/>
    </source>
</evidence>
<keyword evidence="3 9" id="KW-0217">Developmental protein</keyword>
<evidence type="ECO:0000256" key="8">
    <source>
        <dbReference type="ARBA" id="ARBA00023288"/>
    </source>
</evidence>
<keyword evidence="8" id="KW-0449">Lipoprotein</keyword>
<comment type="subcellular location">
    <subcellularLocation>
        <location evidence="1 9">Secreted</location>
        <location evidence="1 9">Extracellular space</location>
        <location evidence="1 9">Extracellular matrix</location>
    </subcellularLocation>
</comment>
<dbReference type="InterPro" id="IPR043158">
    <property type="entry name" value="Wnt_C"/>
</dbReference>
<dbReference type="GO" id="GO:0005615">
    <property type="term" value="C:extracellular space"/>
    <property type="evidence" value="ECO:0007669"/>
    <property type="project" value="TreeGrafter"/>
</dbReference>
<evidence type="ECO:0000256" key="5">
    <source>
        <dbReference type="ARBA" id="ARBA00022530"/>
    </source>
</evidence>
<comment type="caution">
    <text evidence="10">The sequence shown here is derived from an EMBL/GenBank/DDBJ whole genome shotgun (WGS) entry which is preliminary data.</text>
</comment>
<dbReference type="EMBL" id="CAAALY010257868">
    <property type="protein sequence ID" value="VEL38419.1"/>
    <property type="molecule type" value="Genomic_DNA"/>
</dbReference>
<proteinExistence type="inferred from homology"/>
<reference evidence="10" key="1">
    <citation type="submission" date="2018-11" db="EMBL/GenBank/DDBJ databases">
        <authorList>
            <consortium name="Pathogen Informatics"/>
        </authorList>
    </citation>
    <scope>NUCLEOTIDE SEQUENCE</scope>
</reference>
<dbReference type="GO" id="GO:0005109">
    <property type="term" value="F:frizzled binding"/>
    <property type="evidence" value="ECO:0007669"/>
    <property type="project" value="TreeGrafter"/>
</dbReference>
<name>A0A3S5B765_9PLAT</name>
<protein>
    <recommendedName>
        <fullName evidence="9">Protein Wnt</fullName>
    </recommendedName>
</protein>
<evidence type="ECO:0000256" key="6">
    <source>
        <dbReference type="ARBA" id="ARBA00022687"/>
    </source>
</evidence>
<comment type="similarity">
    <text evidence="2 9">Belongs to the Wnt family.</text>
</comment>
<evidence type="ECO:0000256" key="3">
    <source>
        <dbReference type="ARBA" id="ARBA00022473"/>
    </source>
</evidence>
<evidence type="ECO:0000256" key="7">
    <source>
        <dbReference type="ARBA" id="ARBA00023157"/>
    </source>
</evidence>
<evidence type="ECO:0000313" key="10">
    <source>
        <dbReference type="EMBL" id="VEL38419.1"/>
    </source>
</evidence>
<evidence type="ECO:0000256" key="2">
    <source>
        <dbReference type="ARBA" id="ARBA00005683"/>
    </source>
</evidence>
<dbReference type="InterPro" id="IPR005817">
    <property type="entry name" value="Wnt"/>
</dbReference>